<dbReference type="Pfam" id="PF02932">
    <property type="entry name" value="Neur_chan_memb"/>
    <property type="match status" value="1"/>
</dbReference>
<feature type="domain" description="Neurotransmitter-gated ion-channel transmembrane" evidence="7">
    <location>
        <begin position="129"/>
        <end position="264"/>
    </location>
</feature>
<dbReference type="RefSeq" id="XP_012944311.1">
    <property type="nucleotide sequence ID" value="XM_013088857.1"/>
</dbReference>
<dbReference type="CDD" id="cd18989">
    <property type="entry name" value="LGIC_ECD_cation"/>
    <property type="match status" value="1"/>
</dbReference>
<dbReference type="Gene3D" id="1.20.58.390">
    <property type="entry name" value="Neurotransmitter-gated ion-channel transmembrane domain"/>
    <property type="match status" value="1"/>
</dbReference>
<proteinExistence type="predicted"/>
<evidence type="ECO:0000256" key="2">
    <source>
        <dbReference type="ARBA" id="ARBA00022692"/>
    </source>
</evidence>
<evidence type="ECO:0000259" key="6">
    <source>
        <dbReference type="Pfam" id="PF02931"/>
    </source>
</evidence>
<evidence type="ECO:0000256" key="1">
    <source>
        <dbReference type="ARBA" id="ARBA00004141"/>
    </source>
</evidence>
<gene>
    <name evidence="9" type="primary">LOC106013354</name>
</gene>
<evidence type="ECO:0000256" key="3">
    <source>
        <dbReference type="ARBA" id="ARBA00022989"/>
    </source>
</evidence>
<accession>A0ABM1AB35</accession>
<protein>
    <submittedName>
        <fullName evidence="9">Acetylcholine receptor subunit delta-like</fullName>
    </submittedName>
</protein>
<organism evidence="8 9">
    <name type="scientific">Aplysia californica</name>
    <name type="common">California sea hare</name>
    <dbReference type="NCBI Taxonomy" id="6500"/>
    <lineage>
        <taxon>Eukaryota</taxon>
        <taxon>Metazoa</taxon>
        <taxon>Spiralia</taxon>
        <taxon>Lophotrochozoa</taxon>
        <taxon>Mollusca</taxon>
        <taxon>Gastropoda</taxon>
        <taxon>Heterobranchia</taxon>
        <taxon>Euthyneura</taxon>
        <taxon>Tectipleura</taxon>
        <taxon>Aplysiida</taxon>
        <taxon>Aplysioidea</taxon>
        <taxon>Aplysiidae</taxon>
        <taxon>Aplysia</taxon>
    </lineage>
</organism>
<dbReference type="PANTHER" id="PTHR18945">
    <property type="entry name" value="NEUROTRANSMITTER GATED ION CHANNEL"/>
    <property type="match status" value="1"/>
</dbReference>
<feature type="transmembrane region" description="Helical" evidence="5">
    <location>
        <begin position="123"/>
        <end position="148"/>
    </location>
</feature>
<dbReference type="InterPro" id="IPR036734">
    <property type="entry name" value="Neur_chan_lig-bd_sf"/>
</dbReference>
<evidence type="ECO:0000256" key="4">
    <source>
        <dbReference type="ARBA" id="ARBA00023136"/>
    </source>
</evidence>
<comment type="subcellular location">
    <subcellularLocation>
        <location evidence="1">Membrane</location>
        <topology evidence="1">Multi-pass membrane protein</topology>
    </subcellularLocation>
</comment>
<dbReference type="CDD" id="cd19051">
    <property type="entry name" value="LGIC_TM_cation"/>
    <property type="match status" value="1"/>
</dbReference>
<dbReference type="InterPro" id="IPR006201">
    <property type="entry name" value="Neur_channel"/>
</dbReference>
<keyword evidence="3 5" id="KW-1133">Transmembrane helix</keyword>
<reference evidence="9" key="1">
    <citation type="submission" date="2025-08" db="UniProtKB">
        <authorList>
            <consortium name="RefSeq"/>
        </authorList>
    </citation>
    <scope>IDENTIFICATION</scope>
</reference>
<keyword evidence="4 5" id="KW-0472">Membrane</keyword>
<keyword evidence="8" id="KW-1185">Reference proteome</keyword>
<dbReference type="SUPFAM" id="SSF90112">
    <property type="entry name" value="Neurotransmitter-gated ion-channel transmembrane pore"/>
    <property type="match status" value="1"/>
</dbReference>
<feature type="transmembrane region" description="Helical" evidence="5">
    <location>
        <begin position="154"/>
        <end position="171"/>
    </location>
</feature>
<feature type="domain" description="Neurotransmitter-gated ion-channel ligand-binding" evidence="6">
    <location>
        <begin position="5"/>
        <end position="108"/>
    </location>
</feature>
<dbReference type="InterPro" id="IPR038050">
    <property type="entry name" value="Neuro_actylchol_rec"/>
</dbReference>
<dbReference type="GeneID" id="106013354"/>
<dbReference type="InterPro" id="IPR006202">
    <property type="entry name" value="Neur_chan_lig-bd"/>
</dbReference>
<dbReference type="SUPFAM" id="SSF63712">
    <property type="entry name" value="Nicotinic receptor ligand binding domain-like"/>
    <property type="match status" value="1"/>
</dbReference>
<evidence type="ECO:0000313" key="8">
    <source>
        <dbReference type="Proteomes" id="UP000694888"/>
    </source>
</evidence>
<dbReference type="InterPro" id="IPR006029">
    <property type="entry name" value="Neurotrans-gated_channel_TM"/>
</dbReference>
<evidence type="ECO:0000259" key="7">
    <source>
        <dbReference type="Pfam" id="PF02932"/>
    </source>
</evidence>
<dbReference type="Pfam" id="PF02931">
    <property type="entry name" value="Neur_chan_LBD"/>
    <property type="match status" value="1"/>
</dbReference>
<evidence type="ECO:0000256" key="5">
    <source>
        <dbReference type="SAM" id="Phobius"/>
    </source>
</evidence>
<name>A0ABM1AB35_APLCA</name>
<dbReference type="Gene3D" id="2.70.170.10">
    <property type="entry name" value="Neurotransmitter-gated ion-channel ligand-binding domain"/>
    <property type="match status" value="1"/>
</dbReference>
<dbReference type="InterPro" id="IPR036719">
    <property type="entry name" value="Neuro-gated_channel_TM_sf"/>
</dbReference>
<feature type="transmembrane region" description="Helical" evidence="5">
    <location>
        <begin position="183"/>
        <end position="209"/>
    </location>
</feature>
<evidence type="ECO:0000313" key="9">
    <source>
        <dbReference type="RefSeq" id="XP_012944311.1"/>
    </source>
</evidence>
<dbReference type="Proteomes" id="UP000694888">
    <property type="component" value="Unplaced"/>
</dbReference>
<keyword evidence="2 5" id="KW-0812">Transmembrane</keyword>
<sequence>MGLSEIRPLNNQSHAVNVGVGFDLIAIAGLDDVTSTFTCNGFLYLTWEDQRLAWDPAKYGGIEMMSPMPIRIWRPRLIVVNTVGDRDIFEDDNAPTIVMANGSTSWKPGGLFPIRFRMKREPFAVMMTTILPAIFLTLLVIFVFAIPVESGEKISYGITVLLALALFMSLTSSMVSRSSATSALVVIYIFILLVVSVLAVIVCIIVVVFHNMEERTDKNKKENKMGSLPTVTKVTENKCPSSKLSLNRVHPQQTEEAHLDETSGTAHAPAITYRRIGQLINNISFKVRGQCRHTRLKDLQFRRWFWMQINFAIATAHTLCFI</sequence>